<dbReference type="Pfam" id="PF13934">
    <property type="entry name" value="ELYS"/>
    <property type="match status" value="1"/>
</dbReference>
<comment type="caution">
    <text evidence="4">The sequence shown here is derived from an EMBL/GenBank/DDBJ whole genome shotgun (WGS) entry which is preliminary data.</text>
</comment>
<dbReference type="GO" id="GO:0005634">
    <property type="term" value="C:nucleus"/>
    <property type="evidence" value="ECO:0007669"/>
    <property type="project" value="UniProtKB-SubCell"/>
</dbReference>
<evidence type="ECO:0000259" key="3">
    <source>
        <dbReference type="Pfam" id="PF13934"/>
    </source>
</evidence>
<dbReference type="Proteomes" id="UP000772434">
    <property type="component" value="Unassembled WGS sequence"/>
</dbReference>
<name>A0A9P5U666_9AGAR</name>
<comment type="subcellular location">
    <subcellularLocation>
        <location evidence="1">Nucleus</location>
    </subcellularLocation>
</comment>
<dbReference type="InterPro" id="IPR025151">
    <property type="entry name" value="ELYS_dom"/>
</dbReference>
<dbReference type="OrthoDB" id="20729at2759"/>
<dbReference type="AlphaFoldDB" id="A0A9P5U666"/>
<organism evidence="4 5">
    <name type="scientific">Rhodocollybia butyracea</name>
    <dbReference type="NCBI Taxonomy" id="206335"/>
    <lineage>
        <taxon>Eukaryota</taxon>
        <taxon>Fungi</taxon>
        <taxon>Dikarya</taxon>
        <taxon>Basidiomycota</taxon>
        <taxon>Agaricomycotina</taxon>
        <taxon>Agaricomycetes</taxon>
        <taxon>Agaricomycetidae</taxon>
        <taxon>Agaricales</taxon>
        <taxon>Marasmiineae</taxon>
        <taxon>Omphalotaceae</taxon>
        <taxon>Rhodocollybia</taxon>
    </lineage>
</organism>
<keyword evidence="2" id="KW-0539">Nucleus</keyword>
<evidence type="ECO:0000256" key="1">
    <source>
        <dbReference type="ARBA" id="ARBA00004123"/>
    </source>
</evidence>
<evidence type="ECO:0000313" key="4">
    <source>
        <dbReference type="EMBL" id="KAF9067429.1"/>
    </source>
</evidence>
<dbReference type="EMBL" id="JADNRY010000073">
    <property type="protein sequence ID" value="KAF9067429.1"/>
    <property type="molecule type" value="Genomic_DNA"/>
</dbReference>
<protein>
    <submittedName>
        <fullName evidence="4">ELYS-like domain-containing protein</fullName>
    </submittedName>
</protein>
<evidence type="ECO:0000256" key="2">
    <source>
        <dbReference type="ARBA" id="ARBA00023242"/>
    </source>
</evidence>
<accession>A0A9P5U666</accession>
<feature type="domain" description="ELYS-like" evidence="3">
    <location>
        <begin position="38"/>
        <end position="250"/>
    </location>
</feature>
<evidence type="ECO:0000313" key="5">
    <source>
        <dbReference type="Proteomes" id="UP000772434"/>
    </source>
</evidence>
<keyword evidence="5" id="KW-1185">Reference proteome</keyword>
<sequence length="263" mass="30210">MDVGTSNLLSYFETGDLFPWHDARASEIERRRALLDDTLIFDILLSLGKIRAPDTLYPPMDAAGLERLLDAIYESTYDKLKKDCLVYFLLKWHRDGREKRFQKDRHIPPQFAQLAEAYWCLDAAVNVPMAVSLLCDSRLNQDYSSKILQAISTAEDIDPHPLIVRYIRTAKPLLTEPADLDLYLVALAHQSLFEAWKFQRSFNETDATRSRLFKKMLEWSVSPKPKPTPLAHLLTVPLTSFEQSVLHSFASFPQRLHLKTSSS</sequence>
<proteinExistence type="predicted"/>
<reference evidence="4" key="1">
    <citation type="submission" date="2020-11" db="EMBL/GenBank/DDBJ databases">
        <authorList>
            <consortium name="DOE Joint Genome Institute"/>
            <person name="Ahrendt S."/>
            <person name="Riley R."/>
            <person name="Andreopoulos W."/>
            <person name="Labutti K."/>
            <person name="Pangilinan J."/>
            <person name="Ruiz-Duenas F.J."/>
            <person name="Barrasa J.M."/>
            <person name="Sanchez-Garcia M."/>
            <person name="Camarero S."/>
            <person name="Miyauchi S."/>
            <person name="Serrano A."/>
            <person name="Linde D."/>
            <person name="Babiker R."/>
            <person name="Drula E."/>
            <person name="Ayuso-Fernandez I."/>
            <person name="Pacheco R."/>
            <person name="Padilla G."/>
            <person name="Ferreira P."/>
            <person name="Barriuso J."/>
            <person name="Kellner H."/>
            <person name="Castanera R."/>
            <person name="Alfaro M."/>
            <person name="Ramirez L."/>
            <person name="Pisabarro A.G."/>
            <person name="Kuo A."/>
            <person name="Tritt A."/>
            <person name="Lipzen A."/>
            <person name="He G."/>
            <person name="Yan M."/>
            <person name="Ng V."/>
            <person name="Cullen D."/>
            <person name="Martin F."/>
            <person name="Rosso M.-N."/>
            <person name="Henrissat B."/>
            <person name="Hibbett D."/>
            <person name="Martinez A.T."/>
            <person name="Grigoriev I.V."/>
        </authorList>
    </citation>
    <scope>NUCLEOTIDE SEQUENCE</scope>
    <source>
        <strain evidence="4">AH 40177</strain>
    </source>
</reference>
<gene>
    <name evidence="4" type="ORF">BDP27DRAFT_1535843</name>
</gene>